<name>B1CC92_9FIRM</name>
<sequence>MDDIIFKSEEINVREHEHVSKNTGNVMYEQYLLNDEDTKMMIKQILYPKGTITPWHTHDCAHGMYVLEGVLHTNLGDFDKGSFVWFKEGSKAFHGGKDEDVEVLFITNKEFNIHYI</sequence>
<organism evidence="2 3">
    <name type="scientific">Anaerofustis stercorihominis DSM 17244</name>
    <dbReference type="NCBI Taxonomy" id="445971"/>
    <lineage>
        <taxon>Bacteria</taxon>
        <taxon>Bacillati</taxon>
        <taxon>Bacillota</taxon>
        <taxon>Clostridia</taxon>
        <taxon>Eubacteriales</taxon>
        <taxon>Eubacteriaceae</taxon>
        <taxon>Anaerofustis</taxon>
    </lineage>
</organism>
<dbReference type="HOGENOM" id="CLU_1957345_0_0_9"/>
<keyword evidence="3" id="KW-1185">Reference proteome</keyword>
<dbReference type="InterPro" id="IPR014710">
    <property type="entry name" value="RmlC-like_jellyroll"/>
</dbReference>
<reference evidence="2" key="2">
    <citation type="submission" date="2013-08" db="EMBL/GenBank/DDBJ databases">
        <title>Draft genome sequence of Anaerofustis stercorihominis (DSM 17244).</title>
        <authorList>
            <person name="Sudarsanam P."/>
            <person name="Ley R."/>
            <person name="Guruge J."/>
            <person name="Turnbaugh P.J."/>
            <person name="Mahowald M."/>
            <person name="Liep D."/>
            <person name="Gordon J."/>
        </authorList>
    </citation>
    <scope>NUCLEOTIDE SEQUENCE</scope>
    <source>
        <strain evidence="2">DSM 17244</strain>
    </source>
</reference>
<dbReference type="SUPFAM" id="SSF51182">
    <property type="entry name" value="RmlC-like cupins"/>
    <property type="match status" value="1"/>
</dbReference>
<dbReference type="InterPro" id="IPR025979">
    <property type="entry name" value="ChrR-like_cupin_dom"/>
</dbReference>
<dbReference type="Proteomes" id="UP000005178">
    <property type="component" value="Unassembled WGS sequence"/>
</dbReference>
<dbReference type="STRING" id="445971.ANASTE_01593"/>
<dbReference type="Pfam" id="PF12973">
    <property type="entry name" value="Cupin_7"/>
    <property type="match status" value="1"/>
</dbReference>
<dbReference type="RefSeq" id="WP_007050359.1">
    <property type="nucleotide sequence ID" value="NZ_DS560019.1"/>
</dbReference>
<dbReference type="AlphaFoldDB" id="B1CC92"/>
<evidence type="ECO:0000259" key="1">
    <source>
        <dbReference type="Pfam" id="PF12973"/>
    </source>
</evidence>
<dbReference type="EMBL" id="ABIL02000006">
    <property type="protein sequence ID" value="EDS71889.1"/>
    <property type="molecule type" value="Genomic_DNA"/>
</dbReference>
<dbReference type="Gene3D" id="2.60.120.10">
    <property type="entry name" value="Jelly Rolls"/>
    <property type="match status" value="1"/>
</dbReference>
<accession>B1CC92</accession>
<dbReference type="GeneID" id="98000669"/>
<comment type="caution">
    <text evidence="2">The sequence shown here is derived from an EMBL/GenBank/DDBJ whole genome shotgun (WGS) entry which is preliminary data.</text>
</comment>
<protein>
    <recommendedName>
        <fullName evidence="1">ChrR-like cupin domain-containing protein</fullName>
    </recommendedName>
</protein>
<proteinExistence type="predicted"/>
<reference evidence="2" key="1">
    <citation type="submission" date="2008-01" db="EMBL/GenBank/DDBJ databases">
        <authorList>
            <person name="Fulton L."/>
            <person name="Clifton S."/>
            <person name="Fulton B."/>
            <person name="Xu J."/>
            <person name="Minx P."/>
            <person name="Pepin K.H."/>
            <person name="Johnson M."/>
            <person name="Thiruvilangam P."/>
            <person name="Bhonagiri V."/>
            <person name="Nash W.E."/>
            <person name="Mardis E.R."/>
            <person name="Wilson R.K."/>
        </authorList>
    </citation>
    <scope>NUCLEOTIDE SEQUENCE [LARGE SCALE GENOMIC DNA]</scope>
    <source>
        <strain evidence="2">DSM 17244</strain>
    </source>
</reference>
<dbReference type="InterPro" id="IPR011051">
    <property type="entry name" value="RmlC_Cupin_sf"/>
</dbReference>
<evidence type="ECO:0000313" key="3">
    <source>
        <dbReference type="Proteomes" id="UP000005178"/>
    </source>
</evidence>
<evidence type="ECO:0000313" key="2">
    <source>
        <dbReference type="EMBL" id="EDS71889.1"/>
    </source>
</evidence>
<feature type="domain" description="ChrR-like cupin" evidence="1">
    <location>
        <begin position="38"/>
        <end position="110"/>
    </location>
</feature>
<dbReference type="eggNOG" id="COG1917">
    <property type="taxonomic scope" value="Bacteria"/>
</dbReference>
<gene>
    <name evidence="2" type="ORF">ANASTE_01593</name>
</gene>